<dbReference type="GO" id="GO:0016539">
    <property type="term" value="P:intein-mediated protein splicing"/>
    <property type="evidence" value="ECO:0007669"/>
    <property type="project" value="InterPro"/>
</dbReference>
<reference evidence="8 9" key="2">
    <citation type="submission" date="2018-10" db="EMBL/GenBank/DDBJ databases">
        <authorList>
            <consortium name="Pathogen Informatics"/>
        </authorList>
    </citation>
    <scope>NUCLEOTIDE SEQUENCE [LARGE SCALE GENOMIC DNA]</scope>
</reference>
<feature type="region of interest" description="Disordered" evidence="4">
    <location>
        <begin position="719"/>
        <end position="777"/>
    </location>
</feature>
<dbReference type="InterPro" id="IPR052140">
    <property type="entry name" value="Dev_Signal_Hedgehog-like"/>
</dbReference>
<feature type="compositionally biased region" description="Polar residues" evidence="4">
    <location>
        <begin position="686"/>
        <end position="697"/>
    </location>
</feature>
<feature type="compositionally biased region" description="Low complexity" evidence="4">
    <location>
        <begin position="739"/>
        <end position="751"/>
    </location>
</feature>
<dbReference type="EMBL" id="UXUI01007205">
    <property type="protein sequence ID" value="VDD86254.1"/>
    <property type="molecule type" value="Genomic_DNA"/>
</dbReference>
<evidence type="ECO:0000256" key="1">
    <source>
        <dbReference type="ARBA" id="ARBA00004239"/>
    </source>
</evidence>
<dbReference type="STRING" id="51028.A0A0N4UW40"/>
<dbReference type="Proteomes" id="UP000274131">
    <property type="component" value="Unassembled WGS sequence"/>
</dbReference>
<keyword evidence="3 5" id="KW-0732">Signal</keyword>
<comment type="subcellular location">
    <subcellularLocation>
        <location evidence="1">Secreted</location>
        <location evidence="1">Extracellular space</location>
    </subcellularLocation>
</comment>
<keyword evidence="9" id="KW-1185">Reference proteome</keyword>
<evidence type="ECO:0000256" key="2">
    <source>
        <dbReference type="ARBA" id="ARBA00022473"/>
    </source>
</evidence>
<feature type="compositionally biased region" description="Polar residues" evidence="4">
    <location>
        <begin position="752"/>
        <end position="770"/>
    </location>
</feature>
<dbReference type="GO" id="GO:0016540">
    <property type="term" value="P:protein autoprocessing"/>
    <property type="evidence" value="ECO:0007669"/>
    <property type="project" value="InterPro"/>
</dbReference>
<dbReference type="InterPro" id="IPR006141">
    <property type="entry name" value="Intein_N"/>
</dbReference>
<dbReference type="GO" id="GO:0007267">
    <property type="term" value="P:cell-cell signaling"/>
    <property type="evidence" value="ECO:0007669"/>
    <property type="project" value="InterPro"/>
</dbReference>
<dbReference type="CDD" id="cd00081">
    <property type="entry name" value="Hint"/>
    <property type="match status" value="1"/>
</dbReference>
<dbReference type="SMART" id="SM00306">
    <property type="entry name" value="HintN"/>
    <property type="match status" value="1"/>
</dbReference>
<feature type="compositionally biased region" description="Low complexity" evidence="4">
    <location>
        <begin position="518"/>
        <end position="532"/>
    </location>
</feature>
<feature type="compositionally biased region" description="Polar residues" evidence="4">
    <location>
        <begin position="669"/>
        <end position="678"/>
    </location>
</feature>
<dbReference type="Gene3D" id="2.170.16.10">
    <property type="entry name" value="Hedgehog/Intein (Hint) domain"/>
    <property type="match status" value="1"/>
</dbReference>
<gene>
    <name evidence="8" type="ORF">EVEC_LOCUS1397</name>
</gene>
<dbReference type="GO" id="GO:0005576">
    <property type="term" value="C:extracellular region"/>
    <property type="evidence" value="ECO:0007669"/>
    <property type="project" value="UniProtKB-SubCell"/>
</dbReference>
<dbReference type="PROSITE" id="PS50817">
    <property type="entry name" value="INTEIN_N_TER"/>
    <property type="match status" value="1"/>
</dbReference>
<organism evidence="10">
    <name type="scientific">Enterobius vermicularis</name>
    <name type="common">Human pinworm</name>
    <dbReference type="NCBI Taxonomy" id="51028"/>
    <lineage>
        <taxon>Eukaryota</taxon>
        <taxon>Metazoa</taxon>
        <taxon>Ecdysozoa</taxon>
        <taxon>Nematoda</taxon>
        <taxon>Chromadorea</taxon>
        <taxon>Rhabditida</taxon>
        <taxon>Spirurina</taxon>
        <taxon>Oxyuridomorpha</taxon>
        <taxon>Oxyuroidea</taxon>
        <taxon>Oxyuridae</taxon>
        <taxon>Enterobius</taxon>
    </lineage>
</organism>
<feature type="signal peptide" evidence="5">
    <location>
        <begin position="1"/>
        <end position="19"/>
    </location>
</feature>
<evidence type="ECO:0000256" key="4">
    <source>
        <dbReference type="SAM" id="MobiDB-lite"/>
    </source>
</evidence>
<feature type="domain" description="Hint" evidence="6">
    <location>
        <begin position="901"/>
        <end position="945"/>
    </location>
</feature>
<dbReference type="PANTHER" id="PTHR46706">
    <property type="entry name" value="PROTEIN QUA-1-RELATED"/>
    <property type="match status" value="1"/>
</dbReference>
<feature type="compositionally biased region" description="Basic and acidic residues" evidence="4">
    <location>
        <begin position="340"/>
        <end position="352"/>
    </location>
</feature>
<sequence>MGWKVFWLLLLWIPTLVVGIAYRCDGNRVLIVQSFGNNTIRMHCQKLNICGKTNLKCKYEEDQSHCGGQNNFVAHVEQNSPTGRVVHKCCQVENKDNESTPSHYGNECFVYELPDGAAKADYSTDPDVAEAAIREVSELNTILKEYSNYDGYRLRLFMLRSKSKSKLLVKGIERKDDGYRVTICQPRCGRGLHQPYFRNEKRNFLGKRRKGSLGSDWIVAAWSAWASSKWSQWSQAAWNGAGADADLRIRGRVITPKEKTLENLAFVSYKPKITGLEKSEMIKSRVKENNKFKNITIINTTEIHQSGVDKKKETKAGISETGTDRGGDGGRGNKNGGSKSGKEAGYGKEETGSLKSLLGNGLSERQGSQSGTDGKKAEKDSNGSDRNGAVTESSNGNGIIDDSEGKKAKGSNGGGSGTENQTSQKTNGDSDGSKKKEGQNENVLKNAVIEDNSISGSKGKITNAKSDGNSGEKKGTLSPTSGEKNSKEGDENGSNEKGLSSKAAGGSGEKGSEEGDRSNGSSGGRSSSSGINGKKGDTSGKPNDQSESSSSTGGTKGVNGKMNGSNENNLNKGNENEFGMMNPNDGMTVRGKPQEKDGDHISTVTSNKERNGNQNSGLGGGDDKGDEPEYFNKDSKITGSETSSGSNTKKPPTNDAKAEMIKSAAASKNGISNASVNGNSGGQNGRADSSSKNTTNLKGGATAAPNAIVMTVTNGHTVVNTSGNTSNSSGRQTAVSNITSATSSGTSGAATRQSVGAQTANQNRASQTVSARAGRLRAGGRAGTNCFTGDSKVRTPNGDVQMSDLRVGDLVLVPASGNLLKYERVEMFYHREPETRAKFVVITTESGKTLSLTELHLLPVGDCNVIGSNLDDMENIEDLMRASVFAYRARKNDCVLTVTKNGILKTERIVKIGRKYSKGIYAPITVEGSIVTDGILASCFSHLESHLMQKLAHDFYIVIYQWFGSVMNSIHDPIQHLPVYIESLHQLSKYVLPFAKY</sequence>
<evidence type="ECO:0000313" key="9">
    <source>
        <dbReference type="Proteomes" id="UP000274131"/>
    </source>
</evidence>
<dbReference type="InterPro" id="IPR001657">
    <property type="entry name" value="Hedgehog"/>
</dbReference>
<proteinExistence type="predicted"/>
<dbReference type="PANTHER" id="PTHR46706:SF12">
    <property type="entry name" value="PROTEIN QUA-1-RELATED"/>
    <property type="match status" value="1"/>
</dbReference>
<feature type="chain" id="PRO_5043122480" evidence="5">
    <location>
        <begin position="20"/>
        <end position="997"/>
    </location>
</feature>
<evidence type="ECO:0000259" key="7">
    <source>
        <dbReference type="SMART" id="SM00306"/>
    </source>
</evidence>
<protein>
    <submittedName>
        <fullName evidence="10">HintN domain-containing protein</fullName>
    </submittedName>
</protein>
<dbReference type="SMART" id="SM00305">
    <property type="entry name" value="HintC"/>
    <property type="match status" value="1"/>
</dbReference>
<evidence type="ECO:0000259" key="6">
    <source>
        <dbReference type="SMART" id="SM00305"/>
    </source>
</evidence>
<name>A0A0N4UW40_ENTVE</name>
<dbReference type="PRINTS" id="PR00632">
    <property type="entry name" value="SONICHHOG"/>
</dbReference>
<dbReference type="AlphaFoldDB" id="A0A0N4UW40"/>
<evidence type="ECO:0000313" key="10">
    <source>
        <dbReference type="WBParaSite" id="EVEC_0000168901-mRNA-1"/>
    </source>
</evidence>
<feature type="compositionally biased region" description="Polar residues" evidence="4">
    <location>
        <begin position="602"/>
        <end position="616"/>
    </location>
</feature>
<feature type="compositionally biased region" description="Low complexity" evidence="4">
    <location>
        <begin position="559"/>
        <end position="577"/>
    </location>
</feature>
<feature type="compositionally biased region" description="Basic and acidic residues" evidence="4">
    <location>
        <begin position="373"/>
        <end position="383"/>
    </location>
</feature>
<feature type="compositionally biased region" description="Gly residues" evidence="4">
    <location>
        <begin position="329"/>
        <end position="339"/>
    </location>
</feature>
<dbReference type="WBParaSite" id="EVEC_0000168901-mRNA-1">
    <property type="protein sequence ID" value="EVEC_0000168901-mRNA-1"/>
    <property type="gene ID" value="EVEC_0000168901"/>
</dbReference>
<feature type="region of interest" description="Disordered" evidence="4">
    <location>
        <begin position="305"/>
        <end position="702"/>
    </location>
</feature>
<dbReference type="InterPro" id="IPR001767">
    <property type="entry name" value="Hedgehog_Hint"/>
</dbReference>
<keyword evidence="2" id="KW-0217">Developmental protein</keyword>
<feature type="domain" description="Hint" evidence="7">
    <location>
        <begin position="784"/>
        <end position="899"/>
    </location>
</feature>
<feature type="compositionally biased region" description="Low complexity" evidence="4">
    <location>
        <begin position="353"/>
        <end position="363"/>
    </location>
</feature>
<dbReference type="InterPro" id="IPR003586">
    <property type="entry name" value="Hint_dom_C"/>
</dbReference>
<feature type="compositionally biased region" description="Polar residues" evidence="4">
    <location>
        <begin position="637"/>
        <end position="651"/>
    </location>
</feature>
<reference evidence="10" key="1">
    <citation type="submission" date="2017-02" db="UniProtKB">
        <authorList>
            <consortium name="WormBaseParasite"/>
        </authorList>
    </citation>
    <scope>IDENTIFICATION</scope>
</reference>
<evidence type="ECO:0000313" key="8">
    <source>
        <dbReference type="EMBL" id="VDD86254.1"/>
    </source>
</evidence>
<dbReference type="SUPFAM" id="SSF51294">
    <property type="entry name" value="Hedgehog/intein (Hint) domain"/>
    <property type="match status" value="1"/>
</dbReference>
<dbReference type="OrthoDB" id="5212at2759"/>
<accession>A0A0N4UW40</accession>
<dbReference type="InterPro" id="IPR036844">
    <property type="entry name" value="Hint_dom_sf"/>
</dbReference>
<dbReference type="InterPro" id="IPR003587">
    <property type="entry name" value="Hint_dom_N"/>
</dbReference>
<evidence type="ECO:0000256" key="3">
    <source>
        <dbReference type="ARBA" id="ARBA00022729"/>
    </source>
</evidence>
<dbReference type="Pfam" id="PF01079">
    <property type="entry name" value="Hint"/>
    <property type="match status" value="1"/>
</dbReference>
<evidence type="ECO:0000256" key="5">
    <source>
        <dbReference type="SAM" id="SignalP"/>
    </source>
</evidence>
<dbReference type="GO" id="GO:0048731">
    <property type="term" value="P:system development"/>
    <property type="evidence" value="ECO:0007669"/>
    <property type="project" value="UniProtKB-ARBA"/>
</dbReference>
<feature type="compositionally biased region" description="Low complexity" evidence="4">
    <location>
        <begin position="719"/>
        <end position="730"/>
    </location>
</feature>